<dbReference type="InterPro" id="IPR036390">
    <property type="entry name" value="WH_DNA-bd_sf"/>
</dbReference>
<organism evidence="6 7">
    <name type="scientific">Hohenbuehelia grisea</name>
    <dbReference type="NCBI Taxonomy" id="104357"/>
    <lineage>
        <taxon>Eukaryota</taxon>
        <taxon>Fungi</taxon>
        <taxon>Dikarya</taxon>
        <taxon>Basidiomycota</taxon>
        <taxon>Agaricomycotina</taxon>
        <taxon>Agaricomycetes</taxon>
        <taxon>Agaricomycetidae</taxon>
        <taxon>Agaricales</taxon>
        <taxon>Pleurotineae</taxon>
        <taxon>Pleurotaceae</taxon>
        <taxon>Hohenbuehelia</taxon>
    </lineage>
</organism>
<protein>
    <recommendedName>
        <fullName evidence="5">O-methyltransferase C-terminal domain-containing protein</fullName>
    </recommendedName>
</protein>
<feature type="region of interest" description="Disordered" evidence="4">
    <location>
        <begin position="21"/>
        <end position="41"/>
    </location>
</feature>
<dbReference type="SUPFAM" id="SSF46785">
    <property type="entry name" value="Winged helix' DNA-binding domain"/>
    <property type="match status" value="1"/>
</dbReference>
<dbReference type="InterPro" id="IPR001077">
    <property type="entry name" value="COMT_C"/>
</dbReference>
<proteinExistence type="predicted"/>
<dbReference type="Pfam" id="PF00891">
    <property type="entry name" value="Methyltransf_2"/>
    <property type="match status" value="1"/>
</dbReference>
<keyword evidence="1" id="KW-0489">Methyltransferase</keyword>
<dbReference type="PROSITE" id="PS51683">
    <property type="entry name" value="SAM_OMT_II"/>
    <property type="match status" value="1"/>
</dbReference>
<evidence type="ECO:0000313" key="6">
    <source>
        <dbReference type="EMBL" id="KAL0952702.1"/>
    </source>
</evidence>
<keyword evidence="7" id="KW-1185">Reference proteome</keyword>
<keyword evidence="2" id="KW-0808">Transferase</keyword>
<comment type="caution">
    <text evidence="6">The sequence shown here is derived from an EMBL/GenBank/DDBJ whole genome shotgun (WGS) entry which is preliminary data.</text>
</comment>
<dbReference type="InterPro" id="IPR029063">
    <property type="entry name" value="SAM-dependent_MTases_sf"/>
</dbReference>
<dbReference type="InterPro" id="IPR036388">
    <property type="entry name" value="WH-like_DNA-bd_sf"/>
</dbReference>
<evidence type="ECO:0000256" key="1">
    <source>
        <dbReference type="ARBA" id="ARBA00022603"/>
    </source>
</evidence>
<dbReference type="InterPro" id="IPR016461">
    <property type="entry name" value="COMT-like"/>
</dbReference>
<evidence type="ECO:0000259" key="5">
    <source>
        <dbReference type="Pfam" id="PF00891"/>
    </source>
</evidence>
<reference evidence="7" key="1">
    <citation type="submission" date="2024-06" db="EMBL/GenBank/DDBJ databases">
        <title>Multi-omics analyses provide insights into the biosynthesis of the anticancer antibiotic pleurotin in Hohenbuehelia grisea.</title>
        <authorList>
            <person name="Weaver J.A."/>
            <person name="Alberti F."/>
        </authorList>
    </citation>
    <scope>NUCLEOTIDE SEQUENCE [LARGE SCALE GENOMIC DNA]</scope>
    <source>
        <strain evidence="7">T-177</strain>
    </source>
</reference>
<accession>A0ABR3JAW2</accession>
<evidence type="ECO:0000256" key="2">
    <source>
        <dbReference type="ARBA" id="ARBA00022679"/>
    </source>
</evidence>
<evidence type="ECO:0000256" key="3">
    <source>
        <dbReference type="ARBA" id="ARBA00022691"/>
    </source>
</evidence>
<dbReference type="Proteomes" id="UP001556367">
    <property type="component" value="Unassembled WGS sequence"/>
</dbReference>
<dbReference type="Gene3D" id="1.10.10.10">
    <property type="entry name" value="Winged helix-like DNA-binding domain superfamily/Winged helix DNA-binding domain"/>
    <property type="match status" value="1"/>
</dbReference>
<dbReference type="EMBL" id="JASNQZ010000010">
    <property type="protein sequence ID" value="KAL0952702.1"/>
    <property type="molecule type" value="Genomic_DNA"/>
</dbReference>
<dbReference type="PANTHER" id="PTHR43712">
    <property type="entry name" value="PUTATIVE (AFU_ORTHOLOGUE AFUA_4G14580)-RELATED"/>
    <property type="match status" value="1"/>
</dbReference>
<name>A0ABR3JAW2_9AGAR</name>
<gene>
    <name evidence="6" type="ORF">HGRIS_006938</name>
</gene>
<keyword evidence="3" id="KW-0949">S-adenosyl-L-methionine</keyword>
<dbReference type="Gene3D" id="3.40.50.150">
    <property type="entry name" value="Vaccinia Virus protein VP39"/>
    <property type="match status" value="1"/>
</dbReference>
<dbReference type="PANTHER" id="PTHR43712:SF2">
    <property type="entry name" value="O-METHYLTRANSFERASE CICE"/>
    <property type="match status" value="1"/>
</dbReference>
<feature type="domain" description="O-methyltransferase C-terminal" evidence="5">
    <location>
        <begin position="249"/>
        <end position="423"/>
    </location>
</feature>
<evidence type="ECO:0000313" key="7">
    <source>
        <dbReference type="Proteomes" id="UP001556367"/>
    </source>
</evidence>
<dbReference type="SUPFAM" id="SSF53335">
    <property type="entry name" value="S-adenosyl-L-methionine-dependent methyltransferases"/>
    <property type="match status" value="1"/>
</dbReference>
<sequence length="441" mass="48278">MSSLKSLAQQILVSVERLEAAHAGSDTQPPPVGGTFKPTVTPEAERASRDVILAATQLLASVRSPMEMIMETCTGMFSVAAMNFVNEHNIADILQEAGPKGLPAKEIGAKIGADGTQVGRALRFLSTRFVFREVEPNVFANNKHSAILLKNKPVSELVADPVAKYDNAPAAAVAAIFTDETFMASRSIPQFLKDPGNFRSPFSIALNDNTDMFAWFNKPENAASGRRFAAGWKGLGDRHPPELFTSAIDWKALEAGSTVVDVGANVGTVTLFLAKAFPHLRYIVQDLEFVINKTAKSFWSENCPEAITDGLVELQVHDFFKVMPITADIYFMRFVIHDWPEVDAMRIMKNVRAAAQPSSKLILFENVIPQANFEESEASPSASNGEANTAHYMTMIDLQMMTMQGGRERTIVEFTELGNVCGWKLDSVKPGKLYALVFVPA</sequence>
<evidence type="ECO:0000256" key="4">
    <source>
        <dbReference type="SAM" id="MobiDB-lite"/>
    </source>
</evidence>